<protein>
    <recommendedName>
        <fullName evidence="4">Type III secretion system flagellar brake protein YcgR PilZN domain-containing protein</fullName>
    </recommendedName>
</protein>
<evidence type="ECO:0000256" key="1">
    <source>
        <dbReference type="ARBA" id="ARBA00022636"/>
    </source>
</evidence>
<keyword evidence="6" id="KW-1185">Reference proteome</keyword>
<dbReference type="RefSeq" id="WP_284202334.1">
    <property type="nucleotide sequence ID" value="NZ_BSPQ01000001.1"/>
</dbReference>
<name>A0ABQ6DVV4_9GAMM</name>
<evidence type="ECO:0000313" key="5">
    <source>
        <dbReference type="EMBL" id="GLS89219.1"/>
    </source>
</evidence>
<keyword evidence="2" id="KW-0547">Nucleotide-binding</keyword>
<organism evidence="5 6">
    <name type="scientific">Psychromonas marina</name>
    <dbReference type="NCBI Taxonomy" id="88364"/>
    <lineage>
        <taxon>Bacteria</taxon>
        <taxon>Pseudomonadati</taxon>
        <taxon>Pseudomonadota</taxon>
        <taxon>Gammaproteobacteria</taxon>
        <taxon>Alteromonadales</taxon>
        <taxon>Psychromonadaceae</taxon>
        <taxon>Psychromonas</taxon>
    </lineage>
</organism>
<reference evidence="6" key="1">
    <citation type="journal article" date="2019" name="Int. J. Syst. Evol. Microbiol.">
        <title>The Global Catalogue of Microorganisms (GCM) 10K type strain sequencing project: providing services to taxonomists for standard genome sequencing and annotation.</title>
        <authorList>
            <consortium name="The Broad Institute Genomics Platform"/>
            <consortium name="The Broad Institute Genome Sequencing Center for Infectious Disease"/>
            <person name="Wu L."/>
            <person name="Ma J."/>
        </authorList>
    </citation>
    <scope>NUCLEOTIDE SEQUENCE [LARGE SCALE GENOMIC DNA]</scope>
    <source>
        <strain evidence="6">NBRC 103166</strain>
    </source>
</reference>
<dbReference type="Proteomes" id="UP001157353">
    <property type="component" value="Unassembled WGS sequence"/>
</dbReference>
<keyword evidence="1" id="KW-0973">c-di-GMP</keyword>
<evidence type="ECO:0000256" key="2">
    <source>
        <dbReference type="ARBA" id="ARBA00022741"/>
    </source>
</evidence>
<proteinExistence type="predicted"/>
<keyword evidence="3" id="KW-0975">Bacterial flagellum</keyword>
<gene>
    <name evidence="5" type="ORF">GCM10007916_02860</name>
</gene>
<evidence type="ECO:0000256" key="3">
    <source>
        <dbReference type="ARBA" id="ARBA00023143"/>
    </source>
</evidence>
<feature type="domain" description="Type III secretion system flagellar brake protein YcgR PilZN" evidence="4">
    <location>
        <begin position="16"/>
        <end position="104"/>
    </location>
</feature>
<comment type="caution">
    <text evidence="5">The sequence shown here is derived from an EMBL/GenBank/DDBJ whole genome shotgun (WGS) entry which is preliminary data.</text>
</comment>
<sequence>MPENKCSYLNKIACATEVHLQIITPTKPIRLKTRLIGVDPNMSVILSMGNNSEWLAAKQYIREGQKVIVRLMNTEQPNANIVAFQSNIQKLMSIAGRWLVLDYPKELQQVPLRKDQRLPIHIEAKLLDPETKKVCSAGFLSDLSIQGCAFIGEAITQASSSEKYLLQVPISDNIKSTIIVIKNRKKVDMQSGYMQYGGVLEGDEDTLKLFVEPLLIEYVFH</sequence>
<dbReference type="SUPFAM" id="SSF141371">
    <property type="entry name" value="PilZ domain-like"/>
    <property type="match status" value="1"/>
</dbReference>
<evidence type="ECO:0000313" key="6">
    <source>
        <dbReference type="Proteomes" id="UP001157353"/>
    </source>
</evidence>
<dbReference type="Pfam" id="PF12945">
    <property type="entry name" value="PilZNR"/>
    <property type="match status" value="1"/>
</dbReference>
<dbReference type="Gene3D" id="2.30.110.10">
    <property type="entry name" value="Electron Transport, Fmn-binding Protein, Chain A"/>
    <property type="match status" value="1"/>
</dbReference>
<evidence type="ECO:0000259" key="4">
    <source>
        <dbReference type="Pfam" id="PF12945"/>
    </source>
</evidence>
<accession>A0ABQ6DVV4</accession>
<dbReference type="InterPro" id="IPR009926">
    <property type="entry name" value="T3SS_YcgR_PilZN"/>
</dbReference>
<dbReference type="InterPro" id="IPR012349">
    <property type="entry name" value="Split_barrel_FMN-bd"/>
</dbReference>
<dbReference type="EMBL" id="BSPQ01000001">
    <property type="protein sequence ID" value="GLS89219.1"/>
    <property type="molecule type" value="Genomic_DNA"/>
</dbReference>